<dbReference type="AlphaFoldDB" id="A0A177E2I3"/>
<accession>A0A177E2I3</accession>
<protein>
    <submittedName>
        <fullName evidence="2">Uncharacterized protein</fullName>
    </submittedName>
</protein>
<keyword evidence="1" id="KW-0812">Transmembrane</keyword>
<dbReference type="GeneID" id="29109546"/>
<keyword evidence="3" id="KW-1185">Reference proteome</keyword>
<evidence type="ECO:0000313" key="2">
    <source>
        <dbReference type="EMBL" id="OAG25681.1"/>
    </source>
</evidence>
<dbReference type="EMBL" id="KV441469">
    <property type="protein sequence ID" value="OAG25681.1"/>
    <property type="molecule type" value="Genomic_DNA"/>
</dbReference>
<keyword evidence="1" id="KW-0472">Membrane</keyword>
<dbReference type="VEuPathDB" id="FungiDB:CC77DRAFT_1015059"/>
<keyword evidence="1" id="KW-1133">Transmembrane helix</keyword>
<sequence>MWAVPPVTNEGLHLLMFATCICHHTCSPFVLSVFPISFAVVLGRATHAALRWRLESGERCGTLDVLAGSTSLTSTIVFSAATVHGHFSRFIPSYNLDLVIW</sequence>
<reference evidence="2 3" key="1">
    <citation type="submission" date="2016-05" db="EMBL/GenBank/DDBJ databases">
        <title>Comparative analysis of secretome profiles of manganese(II)-oxidizing ascomycete fungi.</title>
        <authorList>
            <consortium name="DOE Joint Genome Institute"/>
            <person name="Zeiner C.A."/>
            <person name="Purvine S.O."/>
            <person name="Zink E.M."/>
            <person name="Wu S."/>
            <person name="Pasa-Tolic L."/>
            <person name="Chaput D.L."/>
            <person name="Haridas S."/>
            <person name="Grigoriev I.V."/>
            <person name="Santelli C.M."/>
            <person name="Hansel C.M."/>
        </authorList>
    </citation>
    <scope>NUCLEOTIDE SEQUENCE [LARGE SCALE GENOMIC DNA]</scope>
    <source>
        <strain evidence="2 3">SRC1lrK2f</strain>
    </source>
</reference>
<feature type="transmembrane region" description="Helical" evidence="1">
    <location>
        <begin position="12"/>
        <end position="43"/>
    </location>
</feature>
<gene>
    <name evidence="2" type="ORF">CC77DRAFT_1015059</name>
</gene>
<dbReference type="Proteomes" id="UP000077248">
    <property type="component" value="Unassembled WGS sequence"/>
</dbReference>
<evidence type="ECO:0000313" key="3">
    <source>
        <dbReference type="Proteomes" id="UP000077248"/>
    </source>
</evidence>
<name>A0A177E2I3_ALTAL</name>
<proteinExistence type="predicted"/>
<organism evidence="2 3">
    <name type="scientific">Alternaria alternata</name>
    <name type="common">Alternaria rot fungus</name>
    <name type="synonym">Torula alternata</name>
    <dbReference type="NCBI Taxonomy" id="5599"/>
    <lineage>
        <taxon>Eukaryota</taxon>
        <taxon>Fungi</taxon>
        <taxon>Dikarya</taxon>
        <taxon>Ascomycota</taxon>
        <taxon>Pezizomycotina</taxon>
        <taxon>Dothideomycetes</taxon>
        <taxon>Pleosporomycetidae</taxon>
        <taxon>Pleosporales</taxon>
        <taxon>Pleosporineae</taxon>
        <taxon>Pleosporaceae</taxon>
        <taxon>Alternaria</taxon>
        <taxon>Alternaria sect. Alternaria</taxon>
        <taxon>Alternaria alternata complex</taxon>
    </lineage>
</organism>
<dbReference type="KEGG" id="aalt:CC77DRAFT_1015059"/>
<dbReference type="RefSeq" id="XP_018391102.1">
    <property type="nucleotide sequence ID" value="XM_018523952.1"/>
</dbReference>
<evidence type="ECO:0000256" key="1">
    <source>
        <dbReference type="SAM" id="Phobius"/>
    </source>
</evidence>